<feature type="transmembrane region" description="Helical" evidence="2">
    <location>
        <begin position="143"/>
        <end position="162"/>
    </location>
</feature>
<proteinExistence type="predicted"/>
<name>A0AAD2GAM9_9STRA</name>
<protein>
    <recommendedName>
        <fullName evidence="3">UBA domain-containing protein</fullName>
    </recommendedName>
</protein>
<feature type="transmembrane region" description="Helical" evidence="2">
    <location>
        <begin position="112"/>
        <end position="131"/>
    </location>
</feature>
<feature type="transmembrane region" description="Helical" evidence="2">
    <location>
        <begin position="70"/>
        <end position="92"/>
    </location>
</feature>
<dbReference type="InterPro" id="IPR009060">
    <property type="entry name" value="UBA-like_sf"/>
</dbReference>
<evidence type="ECO:0000313" key="4">
    <source>
        <dbReference type="EMBL" id="CAJ1967330.1"/>
    </source>
</evidence>
<dbReference type="SMART" id="SM00165">
    <property type="entry name" value="UBA"/>
    <property type="match status" value="1"/>
</dbReference>
<sequence length="359" mass="39746">MDSPQAMIPPNTSGASSGAAPWFSGAPWTKLLVCVWVLVFVLQRHLSPARSHDGEEGEDLSQTSLQQLPLILQFFAFDTTGDLVMGLGFLALQLRRLEREISSVQFAEYMLLVIPIGFAIHQVLLILFGVLPTQQQEQEHYNIWNWIPPLPTLLMAASLHWYSYHTPRLYPNFISLAGGMKFSEKALMQLWGVYLLMHSHNVSPLQQEEDEEYWFVASNFMTTTLSYLLSGIISSTLYFNVLVTNSSGKDPPLILIPQWLVHKLPIDSLSGWLFLDPPPRIYAPALSGRGVPTRTTSRHRSAAVAPVAATPPPPPPVAPSPEAVAQLVAMGFPQDQVEGALRQADNNVERAADLLLMGS</sequence>
<keyword evidence="2" id="KW-0812">Transmembrane</keyword>
<feature type="domain" description="UBA" evidence="3">
    <location>
        <begin position="318"/>
        <end position="358"/>
    </location>
</feature>
<dbReference type="InterPro" id="IPR015940">
    <property type="entry name" value="UBA"/>
</dbReference>
<dbReference type="PROSITE" id="PS50030">
    <property type="entry name" value="UBA"/>
    <property type="match status" value="1"/>
</dbReference>
<evidence type="ECO:0000313" key="5">
    <source>
        <dbReference type="Proteomes" id="UP001295423"/>
    </source>
</evidence>
<keyword evidence="2" id="KW-0472">Membrane</keyword>
<dbReference type="Pfam" id="PF00627">
    <property type="entry name" value="UBA"/>
    <property type="match status" value="1"/>
</dbReference>
<dbReference type="Gene3D" id="1.10.8.10">
    <property type="entry name" value="DNA helicase RuvA subunit, C-terminal domain"/>
    <property type="match status" value="1"/>
</dbReference>
<evidence type="ECO:0000256" key="2">
    <source>
        <dbReference type="SAM" id="Phobius"/>
    </source>
</evidence>
<dbReference type="SUPFAM" id="SSF46934">
    <property type="entry name" value="UBA-like"/>
    <property type="match status" value="1"/>
</dbReference>
<feature type="transmembrane region" description="Helical" evidence="2">
    <location>
        <begin position="20"/>
        <end position="42"/>
    </location>
</feature>
<dbReference type="EMBL" id="CAKOGP040002325">
    <property type="protein sequence ID" value="CAJ1967330.1"/>
    <property type="molecule type" value="Genomic_DNA"/>
</dbReference>
<accession>A0AAD2GAM9</accession>
<dbReference type="Proteomes" id="UP001295423">
    <property type="component" value="Unassembled WGS sequence"/>
</dbReference>
<dbReference type="FunFam" id="1.10.8.10:FF:000003">
    <property type="entry name" value="UV excision repair protein RAD23 homolog"/>
    <property type="match status" value="1"/>
</dbReference>
<organism evidence="4 5">
    <name type="scientific">Cylindrotheca closterium</name>
    <dbReference type="NCBI Taxonomy" id="2856"/>
    <lineage>
        <taxon>Eukaryota</taxon>
        <taxon>Sar</taxon>
        <taxon>Stramenopiles</taxon>
        <taxon>Ochrophyta</taxon>
        <taxon>Bacillariophyta</taxon>
        <taxon>Bacillariophyceae</taxon>
        <taxon>Bacillariophycidae</taxon>
        <taxon>Bacillariales</taxon>
        <taxon>Bacillariaceae</taxon>
        <taxon>Cylindrotheca</taxon>
    </lineage>
</organism>
<keyword evidence="5" id="KW-1185">Reference proteome</keyword>
<feature type="transmembrane region" description="Helical" evidence="2">
    <location>
        <begin position="213"/>
        <end position="239"/>
    </location>
</feature>
<evidence type="ECO:0000259" key="3">
    <source>
        <dbReference type="PROSITE" id="PS50030"/>
    </source>
</evidence>
<gene>
    <name evidence="4" type="ORF">CYCCA115_LOCUS22721</name>
</gene>
<dbReference type="CDD" id="cd14297">
    <property type="entry name" value="UBA2_spUBP14_like"/>
    <property type="match status" value="1"/>
</dbReference>
<feature type="compositionally biased region" description="Pro residues" evidence="1">
    <location>
        <begin position="309"/>
        <end position="319"/>
    </location>
</feature>
<feature type="region of interest" description="Disordered" evidence="1">
    <location>
        <begin position="286"/>
        <end position="319"/>
    </location>
</feature>
<evidence type="ECO:0000256" key="1">
    <source>
        <dbReference type="SAM" id="MobiDB-lite"/>
    </source>
</evidence>
<dbReference type="AlphaFoldDB" id="A0AAD2GAM9"/>
<reference evidence="4" key="1">
    <citation type="submission" date="2023-08" db="EMBL/GenBank/DDBJ databases">
        <authorList>
            <person name="Audoor S."/>
            <person name="Bilcke G."/>
        </authorList>
    </citation>
    <scope>NUCLEOTIDE SEQUENCE</scope>
</reference>
<comment type="caution">
    <text evidence="4">The sequence shown here is derived from an EMBL/GenBank/DDBJ whole genome shotgun (WGS) entry which is preliminary data.</text>
</comment>
<keyword evidence="2" id="KW-1133">Transmembrane helix</keyword>